<dbReference type="GO" id="GO:0030973">
    <property type="term" value="F:molybdate ion binding"/>
    <property type="evidence" value="ECO:0007669"/>
    <property type="project" value="TreeGrafter"/>
</dbReference>
<feature type="binding site" evidence="4">
    <location>
        <position position="79"/>
    </location>
    <ligand>
        <name>molybdate</name>
        <dbReference type="ChEBI" id="CHEBI:36264"/>
    </ligand>
</feature>
<sequence length="263" mass="26318">MTRRAAEGSTSASRRLLGAGAAVLLLAATAACGPDADADSDTTLRVLAAASLTESFDELAGDFEAAHPNVDVQVSYDSSAVLAEQVVQGNTADVLATADETTMQSVVDAGETASDPLPFASNTLVIATPPDNPAGIADVDDLAGATFAVCVPDAPCGDAAARLLELDRITAAPATEEQNVKGVLTKVTLGEVDAGLVYASDAVAAGDAVHVVVPQRAGEIVNVDPIAVLAAGDQTGLAQEFVDLVLSGEGQAVLARHGFGPAS</sequence>
<dbReference type="EMBL" id="PGEZ01000001">
    <property type="protein sequence ID" value="PJJ56780.1"/>
    <property type="molecule type" value="Genomic_DNA"/>
</dbReference>
<feature type="signal peptide" evidence="5">
    <location>
        <begin position="1"/>
        <end position="30"/>
    </location>
</feature>
<proteinExistence type="inferred from homology"/>
<feature type="binding site" evidence="4">
    <location>
        <position position="198"/>
    </location>
    <ligand>
        <name>molybdate</name>
        <dbReference type="ChEBI" id="CHEBI:36264"/>
    </ligand>
</feature>
<evidence type="ECO:0000313" key="6">
    <source>
        <dbReference type="EMBL" id="PJJ56780.1"/>
    </source>
</evidence>
<reference evidence="6 7" key="1">
    <citation type="submission" date="2017-11" db="EMBL/GenBank/DDBJ databases">
        <title>Genomic Encyclopedia of Archaeal and Bacterial Type Strains, Phase II (KMG-II): From Individual Species to Whole Genera.</title>
        <authorList>
            <person name="Goeker M."/>
        </authorList>
    </citation>
    <scope>NUCLEOTIDE SEQUENCE [LARGE SCALE GENOMIC DNA]</scope>
    <source>
        <strain evidence="6 7">DSM 27763</strain>
    </source>
</reference>
<feature type="chain" id="PRO_5038446002" evidence="5">
    <location>
        <begin position="31"/>
        <end position="263"/>
    </location>
</feature>
<dbReference type="SUPFAM" id="SSF53850">
    <property type="entry name" value="Periplasmic binding protein-like II"/>
    <property type="match status" value="1"/>
</dbReference>
<dbReference type="OrthoDB" id="9785015at2"/>
<dbReference type="AlphaFoldDB" id="A0A0B2B771"/>
<dbReference type="RefSeq" id="WP_039362879.1">
    <property type="nucleotide sequence ID" value="NZ_PGEZ01000001.1"/>
</dbReference>
<evidence type="ECO:0000256" key="1">
    <source>
        <dbReference type="ARBA" id="ARBA00009175"/>
    </source>
</evidence>
<dbReference type="Pfam" id="PF13531">
    <property type="entry name" value="SBP_bac_11"/>
    <property type="match status" value="1"/>
</dbReference>
<dbReference type="InterPro" id="IPR050682">
    <property type="entry name" value="ModA/WtpA"/>
</dbReference>
<organism evidence="6 7">
    <name type="scientific">Mumia flava</name>
    <dbReference type="NCBI Taxonomy" id="1348852"/>
    <lineage>
        <taxon>Bacteria</taxon>
        <taxon>Bacillati</taxon>
        <taxon>Actinomycetota</taxon>
        <taxon>Actinomycetes</taxon>
        <taxon>Propionibacteriales</taxon>
        <taxon>Nocardioidaceae</taxon>
        <taxon>Mumia</taxon>
    </lineage>
</organism>
<evidence type="ECO:0000256" key="2">
    <source>
        <dbReference type="ARBA" id="ARBA00022723"/>
    </source>
</evidence>
<evidence type="ECO:0000256" key="5">
    <source>
        <dbReference type="SAM" id="SignalP"/>
    </source>
</evidence>
<comment type="similarity">
    <text evidence="1">Belongs to the bacterial solute-binding protein ModA family.</text>
</comment>
<comment type="caution">
    <text evidence="6">The sequence shown here is derived from an EMBL/GenBank/DDBJ whole genome shotgun (WGS) entry which is preliminary data.</text>
</comment>
<keyword evidence="4" id="KW-0500">Molybdenum</keyword>
<dbReference type="Gene3D" id="3.40.190.10">
    <property type="entry name" value="Periplasmic binding protein-like II"/>
    <property type="match status" value="2"/>
</dbReference>
<keyword evidence="2 4" id="KW-0479">Metal-binding</keyword>
<dbReference type="NCBIfam" id="TIGR01256">
    <property type="entry name" value="modA"/>
    <property type="match status" value="1"/>
</dbReference>
<dbReference type="Proteomes" id="UP000230842">
    <property type="component" value="Unassembled WGS sequence"/>
</dbReference>
<dbReference type="PANTHER" id="PTHR30632">
    <property type="entry name" value="MOLYBDATE-BINDING PERIPLASMIC PROTEIN"/>
    <property type="match status" value="1"/>
</dbReference>
<protein>
    <submittedName>
        <fullName evidence="6">Molybdate transport system substrate-binding protein</fullName>
    </submittedName>
</protein>
<gene>
    <name evidence="6" type="ORF">CLV56_0993</name>
</gene>
<dbReference type="GO" id="GO:0015689">
    <property type="term" value="P:molybdate ion transport"/>
    <property type="evidence" value="ECO:0007669"/>
    <property type="project" value="InterPro"/>
</dbReference>
<evidence type="ECO:0000256" key="4">
    <source>
        <dbReference type="PIRSR" id="PIRSR004846-1"/>
    </source>
</evidence>
<accession>A0A0B2B771</accession>
<dbReference type="PANTHER" id="PTHR30632:SF0">
    <property type="entry name" value="SULFATE-BINDING PROTEIN"/>
    <property type="match status" value="1"/>
</dbReference>
<dbReference type="InterPro" id="IPR005950">
    <property type="entry name" value="ModA"/>
</dbReference>
<evidence type="ECO:0000313" key="7">
    <source>
        <dbReference type="Proteomes" id="UP000230842"/>
    </source>
</evidence>
<feature type="binding site" evidence="4">
    <location>
        <position position="51"/>
    </location>
    <ligand>
        <name>molybdate</name>
        <dbReference type="ChEBI" id="CHEBI:36264"/>
    </ligand>
</feature>
<name>A0A0B2B771_9ACTN</name>
<feature type="binding site" evidence="4">
    <location>
        <position position="180"/>
    </location>
    <ligand>
        <name>molybdate</name>
        <dbReference type="ChEBI" id="CHEBI:36264"/>
    </ligand>
</feature>
<keyword evidence="3 5" id="KW-0732">Signal</keyword>
<dbReference type="PROSITE" id="PS51257">
    <property type="entry name" value="PROKAR_LIPOPROTEIN"/>
    <property type="match status" value="1"/>
</dbReference>
<dbReference type="GO" id="GO:0046872">
    <property type="term" value="F:metal ion binding"/>
    <property type="evidence" value="ECO:0007669"/>
    <property type="project" value="UniProtKB-KW"/>
</dbReference>
<evidence type="ECO:0000256" key="3">
    <source>
        <dbReference type="ARBA" id="ARBA00022729"/>
    </source>
</evidence>
<keyword evidence="7" id="KW-1185">Reference proteome</keyword>
<dbReference type="PIRSF" id="PIRSF004846">
    <property type="entry name" value="ModA"/>
    <property type="match status" value="1"/>
</dbReference>